<keyword evidence="3 5" id="KW-0697">Rotamase</keyword>
<evidence type="ECO:0000256" key="6">
    <source>
        <dbReference type="RuleBase" id="RU003915"/>
    </source>
</evidence>
<dbReference type="InterPro" id="IPR001179">
    <property type="entry name" value="PPIase_FKBP_dom"/>
</dbReference>
<accession>A0A5M8NYA7</accession>
<comment type="catalytic activity">
    <reaction evidence="1 5 6">
        <text>[protein]-peptidylproline (omega=180) = [protein]-peptidylproline (omega=0)</text>
        <dbReference type="Rhea" id="RHEA:16237"/>
        <dbReference type="Rhea" id="RHEA-COMP:10747"/>
        <dbReference type="Rhea" id="RHEA-COMP:10748"/>
        <dbReference type="ChEBI" id="CHEBI:83833"/>
        <dbReference type="ChEBI" id="CHEBI:83834"/>
        <dbReference type="EC" id="5.2.1.8"/>
    </reaction>
</comment>
<evidence type="ECO:0000259" key="8">
    <source>
        <dbReference type="PROSITE" id="PS50059"/>
    </source>
</evidence>
<dbReference type="Proteomes" id="UP000324575">
    <property type="component" value="Unassembled WGS sequence"/>
</dbReference>
<evidence type="ECO:0000256" key="5">
    <source>
        <dbReference type="PROSITE-ProRule" id="PRU00277"/>
    </source>
</evidence>
<evidence type="ECO:0000313" key="9">
    <source>
        <dbReference type="EMBL" id="KAA6301214.1"/>
    </source>
</evidence>
<dbReference type="InterPro" id="IPR046357">
    <property type="entry name" value="PPIase_dom_sf"/>
</dbReference>
<dbReference type="EC" id="5.2.1.8" evidence="6"/>
<keyword evidence="7" id="KW-0732">Signal</keyword>
<dbReference type="GO" id="GO:0003755">
    <property type="term" value="F:peptidyl-prolyl cis-trans isomerase activity"/>
    <property type="evidence" value="ECO:0007669"/>
    <property type="project" value="UniProtKB-UniRule"/>
</dbReference>
<feature type="signal peptide" evidence="7">
    <location>
        <begin position="1"/>
        <end position="19"/>
    </location>
</feature>
<dbReference type="AlphaFoldDB" id="A0A5M8NYA7"/>
<dbReference type="Pfam" id="PF00254">
    <property type="entry name" value="FKBP_C"/>
    <property type="match status" value="1"/>
</dbReference>
<reference evidence="9 10" key="1">
    <citation type="submission" date="2019-03" db="EMBL/GenBank/DDBJ databases">
        <title>Single cell metagenomics reveals metabolic interactions within the superorganism composed of flagellate Streblomastix strix and complex community of Bacteroidetes bacteria on its surface.</title>
        <authorList>
            <person name="Treitli S.C."/>
            <person name="Kolisko M."/>
            <person name="Husnik F."/>
            <person name="Keeling P."/>
            <person name="Hampl V."/>
        </authorList>
    </citation>
    <scope>NUCLEOTIDE SEQUENCE [LARGE SCALE GENOMIC DNA]</scope>
    <source>
        <strain evidence="9">St1</strain>
    </source>
</reference>
<dbReference type="EMBL" id="SNRX01000024">
    <property type="protein sequence ID" value="KAA6301214.1"/>
    <property type="molecule type" value="Genomic_DNA"/>
</dbReference>
<feature type="chain" id="PRO_5024444207" description="Peptidyl-prolyl cis-trans isomerase" evidence="7">
    <location>
        <begin position="20"/>
        <end position="180"/>
    </location>
</feature>
<evidence type="ECO:0000256" key="3">
    <source>
        <dbReference type="ARBA" id="ARBA00023110"/>
    </source>
</evidence>
<dbReference type="Gene3D" id="3.10.50.40">
    <property type="match status" value="1"/>
</dbReference>
<evidence type="ECO:0000313" key="10">
    <source>
        <dbReference type="Proteomes" id="UP000324575"/>
    </source>
</evidence>
<dbReference type="PANTHER" id="PTHR43811:SF19">
    <property type="entry name" value="39 KDA FK506-BINDING NUCLEAR PROTEIN"/>
    <property type="match status" value="1"/>
</dbReference>
<organism evidence="9 10">
    <name type="scientific">Candidatus Ordinivivax streblomastigis</name>
    <dbReference type="NCBI Taxonomy" id="2540710"/>
    <lineage>
        <taxon>Bacteria</taxon>
        <taxon>Pseudomonadati</taxon>
        <taxon>Bacteroidota</taxon>
        <taxon>Bacteroidia</taxon>
        <taxon>Bacteroidales</taxon>
        <taxon>Candidatus Ordinivivax</taxon>
    </lineage>
</organism>
<protein>
    <recommendedName>
        <fullName evidence="6">Peptidyl-prolyl cis-trans isomerase</fullName>
        <ecNumber evidence="6">5.2.1.8</ecNumber>
    </recommendedName>
</protein>
<evidence type="ECO:0000256" key="1">
    <source>
        <dbReference type="ARBA" id="ARBA00000971"/>
    </source>
</evidence>
<sequence>MKQSYILFFLSFITLSFTACNSDDDDTTTAWKHQNDAVYNAVKADTTWMPLPSDTIAGWPKGVYYKALPNLDDDENEKAKGTEHPFHTANVTVIYKGYFVNNANDLENTTTFDSGGKVTFGVGGVIRGFSIALQNMYVGDKWQICVPYYLGYGIATSGVIPAYSTLFFDVELIEIEQYPE</sequence>
<proteinExistence type="inferred from homology"/>
<dbReference type="PANTHER" id="PTHR43811">
    <property type="entry name" value="FKBP-TYPE PEPTIDYL-PROLYL CIS-TRANS ISOMERASE FKPA"/>
    <property type="match status" value="1"/>
</dbReference>
<feature type="domain" description="PPIase FKBP-type" evidence="8">
    <location>
        <begin position="88"/>
        <end position="176"/>
    </location>
</feature>
<dbReference type="PROSITE" id="PS51257">
    <property type="entry name" value="PROKAR_LIPOPROTEIN"/>
    <property type="match status" value="1"/>
</dbReference>
<keyword evidence="4 5" id="KW-0413">Isomerase</keyword>
<comment type="caution">
    <text evidence="9">The sequence shown here is derived from an EMBL/GenBank/DDBJ whole genome shotgun (WGS) entry which is preliminary data.</text>
</comment>
<evidence type="ECO:0000256" key="4">
    <source>
        <dbReference type="ARBA" id="ARBA00023235"/>
    </source>
</evidence>
<evidence type="ECO:0000256" key="7">
    <source>
        <dbReference type="SAM" id="SignalP"/>
    </source>
</evidence>
<evidence type="ECO:0000256" key="2">
    <source>
        <dbReference type="ARBA" id="ARBA00006577"/>
    </source>
</evidence>
<name>A0A5M8NYA7_9BACT</name>
<dbReference type="SUPFAM" id="SSF54534">
    <property type="entry name" value="FKBP-like"/>
    <property type="match status" value="1"/>
</dbReference>
<gene>
    <name evidence="9" type="ORF">EZS26_002668</name>
</gene>
<comment type="similarity">
    <text evidence="2 6">Belongs to the FKBP-type PPIase family.</text>
</comment>
<dbReference type="PROSITE" id="PS50059">
    <property type="entry name" value="FKBP_PPIASE"/>
    <property type="match status" value="1"/>
</dbReference>